<protein>
    <submittedName>
        <fullName evidence="7">Branched-chain amino acid transport system permease protein</fullName>
    </submittedName>
</protein>
<feature type="transmembrane region" description="Helical" evidence="6">
    <location>
        <begin position="166"/>
        <end position="184"/>
    </location>
</feature>
<dbReference type="InterPro" id="IPR001851">
    <property type="entry name" value="ABC_transp_permease"/>
</dbReference>
<keyword evidence="5 6" id="KW-0472">Membrane</keyword>
<evidence type="ECO:0000256" key="3">
    <source>
        <dbReference type="ARBA" id="ARBA00022692"/>
    </source>
</evidence>
<evidence type="ECO:0000313" key="7">
    <source>
        <dbReference type="EMBL" id="SDE03356.1"/>
    </source>
</evidence>
<feature type="transmembrane region" description="Helical" evidence="6">
    <location>
        <begin position="251"/>
        <end position="277"/>
    </location>
</feature>
<evidence type="ECO:0000313" key="8">
    <source>
        <dbReference type="Proteomes" id="UP000199344"/>
    </source>
</evidence>
<dbReference type="GO" id="GO:0005886">
    <property type="term" value="C:plasma membrane"/>
    <property type="evidence" value="ECO:0007669"/>
    <property type="project" value="UniProtKB-SubCell"/>
</dbReference>
<dbReference type="PANTHER" id="PTHR30482:SF17">
    <property type="entry name" value="ABC TRANSPORTER ATP-BINDING PROTEIN"/>
    <property type="match status" value="1"/>
</dbReference>
<feature type="transmembrane region" description="Helical" evidence="6">
    <location>
        <begin position="49"/>
        <end position="71"/>
    </location>
</feature>
<organism evidence="7 8">
    <name type="scientific">Paracoccus isoporae</name>
    <dbReference type="NCBI Taxonomy" id="591205"/>
    <lineage>
        <taxon>Bacteria</taxon>
        <taxon>Pseudomonadati</taxon>
        <taxon>Pseudomonadota</taxon>
        <taxon>Alphaproteobacteria</taxon>
        <taxon>Rhodobacterales</taxon>
        <taxon>Paracoccaceae</taxon>
        <taxon>Paracoccus</taxon>
    </lineage>
</organism>
<evidence type="ECO:0000256" key="4">
    <source>
        <dbReference type="ARBA" id="ARBA00022989"/>
    </source>
</evidence>
<dbReference type="STRING" id="591205.SAMN05421538_103297"/>
<proteinExistence type="predicted"/>
<name>A0A1G6ZP68_9RHOB</name>
<keyword evidence="3 6" id="KW-0812">Transmembrane</keyword>
<feature type="transmembrane region" description="Helical" evidence="6">
    <location>
        <begin position="289"/>
        <end position="313"/>
    </location>
</feature>
<reference evidence="7 8" key="1">
    <citation type="submission" date="2016-10" db="EMBL/GenBank/DDBJ databases">
        <authorList>
            <person name="de Groot N.N."/>
        </authorList>
    </citation>
    <scope>NUCLEOTIDE SEQUENCE [LARGE SCALE GENOMIC DNA]</scope>
    <source>
        <strain evidence="7 8">DSM 22220</strain>
    </source>
</reference>
<dbReference type="RefSeq" id="WP_090522509.1">
    <property type="nucleotide sequence ID" value="NZ_FNAH01000003.1"/>
</dbReference>
<dbReference type="Proteomes" id="UP000199344">
    <property type="component" value="Unassembled WGS sequence"/>
</dbReference>
<comment type="subcellular location">
    <subcellularLocation>
        <location evidence="1">Cell membrane</location>
        <topology evidence="1">Multi-pass membrane protein</topology>
    </subcellularLocation>
</comment>
<gene>
    <name evidence="7" type="ORF">SAMN05421538_103297</name>
</gene>
<accession>A0A1G6ZP68</accession>
<evidence type="ECO:0000256" key="2">
    <source>
        <dbReference type="ARBA" id="ARBA00022475"/>
    </source>
</evidence>
<dbReference type="EMBL" id="FNAH01000003">
    <property type="protein sequence ID" value="SDE03356.1"/>
    <property type="molecule type" value="Genomic_DNA"/>
</dbReference>
<dbReference type="OrthoDB" id="9804361at2"/>
<keyword evidence="4 6" id="KW-1133">Transmembrane helix</keyword>
<feature type="transmembrane region" description="Helical" evidence="6">
    <location>
        <begin position="83"/>
        <end position="108"/>
    </location>
</feature>
<dbReference type="GO" id="GO:0015658">
    <property type="term" value="F:branched-chain amino acid transmembrane transporter activity"/>
    <property type="evidence" value="ECO:0007669"/>
    <property type="project" value="InterPro"/>
</dbReference>
<evidence type="ECO:0000256" key="1">
    <source>
        <dbReference type="ARBA" id="ARBA00004651"/>
    </source>
</evidence>
<dbReference type="CDD" id="cd06581">
    <property type="entry name" value="TM_PBP1_LivM_like"/>
    <property type="match status" value="1"/>
</dbReference>
<keyword evidence="2" id="KW-1003">Cell membrane</keyword>
<dbReference type="PANTHER" id="PTHR30482">
    <property type="entry name" value="HIGH-AFFINITY BRANCHED-CHAIN AMINO ACID TRANSPORT SYSTEM PERMEASE"/>
    <property type="match status" value="1"/>
</dbReference>
<dbReference type="Pfam" id="PF02653">
    <property type="entry name" value="BPD_transp_2"/>
    <property type="match status" value="1"/>
</dbReference>
<feature type="transmembrane region" description="Helical" evidence="6">
    <location>
        <begin position="334"/>
        <end position="357"/>
    </location>
</feature>
<feature type="transmembrane region" description="Helical" evidence="6">
    <location>
        <begin position="215"/>
        <end position="239"/>
    </location>
</feature>
<dbReference type="AlphaFoldDB" id="A0A1G6ZP68"/>
<evidence type="ECO:0000256" key="5">
    <source>
        <dbReference type="ARBA" id="ARBA00023136"/>
    </source>
</evidence>
<evidence type="ECO:0000256" key="6">
    <source>
        <dbReference type="SAM" id="Phobius"/>
    </source>
</evidence>
<dbReference type="InterPro" id="IPR043428">
    <property type="entry name" value="LivM-like"/>
</dbReference>
<keyword evidence="8" id="KW-1185">Reference proteome</keyword>
<feature type="transmembrane region" description="Helical" evidence="6">
    <location>
        <begin position="377"/>
        <end position="397"/>
    </location>
</feature>
<sequence>MSRYLNHFLIALALAGGVAVPWLSGSSFTATLMSQIAIAAVFSVSFNLMWGTTGLLSFGHALYFGAGAFTVMHLTRMVNDGGLAVPIALLPAAGGLCGLVLGLVLGSVATRRGGIAFAMITMGLGELAFSLSQTLKGTFGGESGISADRTQGPEMFGLTFGPYLQAYYLILAWALLCLGMMYYLTKTPLGRIATAVRDNPERAGFLQFDPYVVRLMMYVAASVFAGIAGGLSSLLYEIVTVEALSLNISSNVVLMSVIGGTGHFFGPVMGASLVTWLQSTLSDHSEAWLFYYGIFFVAMIVFAPGGLAGIWVGAVRMLTGQNRLAALRAVAGRALRLAPLVMGAVLAIELAYRASVVSTRGTELHLFGAITLDAANLWSWSVPGLCLAAGIWLLAAGRRGARKPEDRA</sequence>